<dbReference type="InterPro" id="IPR029024">
    <property type="entry name" value="TerB-like"/>
</dbReference>
<evidence type="ECO:0000313" key="1">
    <source>
        <dbReference type="EMBL" id="MFD0977077.1"/>
    </source>
</evidence>
<reference evidence="2" key="1">
    <citation type="journal article" date="2019" name="Int. J. Syst. Evol. Microbiol.">
        <title>The Global Catalogue of Microorganisms (GCM) 10K type strain sequencing project: providing services to taxonomists for standard genome sequencing and annotation.</title>
        <authorList>
            <consortium name="The Broad Institute Genomics Platform"/>
            <consortium name="The Broad Institute Genome Sequencing Center for Infectious Disease"/>
            <person name="Wu L."/>
            <person name="Ma J."/>
        </authorList>
    </citation>
    <scope>NUCLEOTIDE SEQUENCE [LARGE SCALE GENOMIC DNA]</scope>
    <source>
        <strain evidence="2">CCUG 60898</strain>
    </source>
</reference>
<name>A0ABW3IG95_9FLAO</name>
<dbReference type="RefSeq" id="WP_380739066.1">
    <property type="nucleotide sequence ID" value="NZ_JBHTJP010000035.1"/>
</dbReference>
<dbReference type="Gene3D" id="1.10.3680.10">
    <property type="entry name" value="TerB-like"/>
    <property type="match status" value="1"/>
</dbReference>
<accession>A0ABW3IG95</accession>
<evidence type="ECO:0000313" key="2">
    <source>
        <dbReference type="Proteomes" id="UP001597100"/>
    </source>
</evidence>
<dbReference type="EMBL" id="JBHTJP010000035">
    <property type="protein sequence ID" value="MFD0977077.1"/>
    <property type="molecule type" value="Genomic_DNA"/>
</dbReference>
<organism evidence="1 2">
    <name type="scientific">Salinimicrobium gaetbulicola</name>
    <dbReference type="NCBI Taxonomy" id="999702"/>
    <lineage>
        <taxon>Bacteria</taxon>
        <taxon>Pseudomonadati</taxon>
        <taxon>Bacteroidota</taxon>
        <taxon>Flavobacteriia</taxon>
        <taxon>Flavobacteriales</taxon>
        <taxon>Flavobacteriaceae</taxon>
        <taxon>Salinimicrobium</taxon>
    </lineage>
</organism>
<keyword evidence="2" id="KW-1185">Reference proteome</keyword>
<comment type="caution">
    <text evidence="1">The sequence shown here is derived from an EMBL/GenBank/DDBJ whole genome shotgun (WGS) entry which is preliminary data.</text>
</comment>
<dbReference type="Proteomes" id="UP001597100">
    <property type="component" value="Unassembled WGS sequence"/>
</dbReference>
<protein>
    <submittedName>
        <fullName evidence="1">TerB family tellurite resistance protein</fullName>
    </submittedName>
</protein>
<dbReference type="SUPFAM" id="SSF158682">
    <property type="entry name" value="TerB-like"/>
    <property type="match status" value="1"/>
</dbReference>
<sequence>MSFSDLFGTGEHLRNLGHFAAIVNLAAVDGEINEREEEQLKRFAAKMNIQEEEYMKVLKNPTAFPIHPNNSVEGRLERLHDLFKIIFADHIIDEEEEELLKKYAIGLGFSSEVSEGIIKRSIQIFSGQISFDDYLFLLNKE</sequence>
<gene>
    <name evidence="1" type="ORF">ACFQ1G_09755</name>
</gene>
<dbReference type="CDD" id="cd07177">
    <property type="entry name" value="terB_like"/>
    <property type="match status" value="1"/>
</dbReference>
<proteinExistence type="predicted"/>